<name>A0A2H0WA94_9BACT</name>
<evidence type="ECO:0000256" key="2">
    <source>
        <dbReference type="PIRSR" id="PIRSR005384-1"/>
    </source>
</evidence>
<dbReference type="SUPFAM" id="SSF89623">
    <property type="entry name" value="Ribose/Galactose isomerase RpiB/AlsB"/>
    <property type="match status" value="1"/>
</dbReference>
<dbReference type="NCBIfam" id="TIGR00689">
    <property type="entry name" value="rpiB_lacA_lacB"/>
    <property type="match status" value="1"/>
</dbReference>
<comment type="caution">
    <text evidence="3">The sequence shown here is derived from an EMBL/GenBank/DDBJ whole genome shotgun (WGS) entry which is preliminary data.</text>
</comment>
<evidence type="ECO:0000313" key="4">
    <source>
        <dbReference type="Proteomes" id="UP000230093"/>
    </source>
</evidence>
<evidence type="ECO:0000313" key="3">
    <source>
        <dbReference type="EMBL" id="PIS08838.1"/>
    </source>
</evidence>
<dbReference type="GO" id="GO:0004751">
    <property type="term" value="F:ribose-5-phosphate isomerase activity"/>
    <property type="evidence" value="ECO:0007669"/>
    <property type="project" value="TreeGrafter"/>
</dbReference>
<dbReference type="PANTHER" id="PTHR30345">
    <property type="entry name" value="RIBOSE-5-PHOSPHATE ISOMERASE B"/>
    <property type="match status" value="1"/>
</dbReference>
<protein>
    <submittedName>
        <fullName evidence="3">Ribose-5-phosphate isomerase</fullName>
    </submittedName>
</protein>
<organism evidence="3 4">
    <name type="scientific">Candidatus Beckwithbacteria bacterium CG10_big_fil_rev_8_21_14_0_10_34_10</name>
    <dbReference type="NCBI Taxonomy" id="1974495"/>
    <lineage>
        <taxon>Bacteria</taxon>
        <taxon>Candidatus Beckwithiibacteriota</taxon>
    </lineage>
</organism>
<dbReference type="Gene3D" id="3.40.1400.10">
    <property type="entry name" value="Sugar-phosphate isomerase, RpiB/LacA/LacB"/>
    <property type="match status" value="1"/>
</dbReference>
<feature type="active site" description="Proton acceptor" evidence="2">
    <location>
        <position position="65"/>
    </location>
</feature>
<dbReference type="Pfam" id="PF02502">
    <property type="entry name" value="LacAB_rpiB"/>
    <property type="match status" value="1"/>
</dbReference>
<dbReference type="InterPro" id="IPR036569">
    <property type="entry name" value="RpiB_LacA_LacB_sf"/>
</dbReference>
<feature type="active site" description="Proton donor" evidence="2">
    <location>
        <position position="98"/>
    </location>
</feature>
<dbReference type="AlphaFoldDB" id="A0A2H0WA94"/>
<dbReference type="GO" id="GO:0009052">
    <property type="term" value="P:pentose-phosphate shunt, non-oxidative branch"/>
    <property type="evidence" value="ECO:0007669"/>
    <property type="project" value="TreeGrafter"/>
</dbReference>
<dbReference type="PANTHER" id="PTHR30345:SF0">
    <property type="entry name" value="DNA DAMAGE-REPAIR_TOLERATION PROTEIN DRT102"/>
    <property type="match status" value="1"/>
</dbReference>
<dbReference type="Proteomes" id="UP000230093">
    <property type="component" value="Unassembled WGS sequence"/>
</dbReference>
<dbReference type="InterPro" id="IPR003500">
    <property type="entry name" value="RpiB_LacA_LacB"/>
</dbReference>
<sequence>MIFVASDHGGFNLKQELVKWLKSSKNPAKDLGPKLLKQDDDYPNFAFEVCKQVLKGKNNTGILICRNGVGMSVAANKVKGIKAGLCSYVGQAITARAHDNCNVLVLPADFIDEERAIKVLKTFLSASFSAEERHVSRLKIIEDYERNRK</sequence>
<evidence type="ECO:0000256" key="1">
    <source>
        <dbReference type="ARBA" id="ARBA00008754"/>
    </source>
</evidence>
<dbReference type="PIRSF" id="PIRSF005384">
    <property type="entry name" value="RpiB_LacA_B"/>
    <property type="match status" value="1"/>
</dbReference>
<dbReference type="NCBIfam" id="NF004051">
    <property type="entry name" value="PRK05571.1"/>
    <property type="match status" value="1"/>
</dbReference>
<dbReference type="GO" id="GO:0019316">
    <property type="term" value="P:D-allose catabolic process"/>
    <property type="evidence" value="ECO:0007669"/>
    <property type="project" value="TreeGrafter"/>
</dbReference>
<accession>A0A2H0WA94</accession>
<reference evidence="4" key="1">
    <citation type="submission" date="2017-09" db="EMBL/GenBank/DDBJ databases">
        <title>Depth-based differentiation of microbial function through sediment-hosted aquifers and enrichment of novel symbionts in the deep terrestrial subsurface.</title>
        <authorList>
            <person name="Probst A.J."/>
            <person name="Ladd B."/>
            <person name="Jarett J.K."/>
            <person name="Geller-Mcgrath D.E."/>
            <person name="Sieber C.M.K."/>
            <person name="Emerson J.B."/>
            <person name="Anantharaman K."/>
            <person name="Thomas B.C."/>
            <person name="Malmstrom R."/>
            <person name="Stieglmeier M."/>
            <person name="Klingl A."/>
            <person name="Woyke T."/>
            <person name="Ryan C.M."/>
            <person name="Banfield J.F."/>
        </authorList>
    </citation>
    <scope>NUCLEOTIDE SEQUENCE [LARGE SCALE GENOMIC DNA]</scope>
</reference>
<keyword evidence="3" id="KW-0413">Isomerase</keyword>
<dbReference type="EMBL" id="PEZT01000028">
    <property type="protein sequence ID" value="PIS08838.1"/>
    <property type="molecule type" value="Genomic_DNA"/>
</dbReference>
<proteinExistence type="inferred from homology"/>
<gene>
    <name evidence="3" type="ORF">COT75_05160</name>
</gene>
<comment type="similarity">
    <text evidence="1">Belongs to the LacAB/RpiB family.</text>
</comment>